<keyword evidence="6" id="KW-0961">Cell wall biogenesis/degradation</keyword>
<dbReference type="GO" id="GO:0008360">
    <property type="term" value="P:regulation of cell shape"/>
    <property type="evidence" value="ECO:0007669"/>
    <property type="project" value="UniProtKB-KW"/>
</dbReference>
<dbReference type="SUPFAM" id="SSF56601">
    <property type="entry name" value="beta-lactamase/transpeptidase-like"/>
    <property type="match status" value="1"/>
</dbReference>
<dbReference type="STRING" id="564137.SAMN04488238_10199"/>
<evidence type="ECO:0000256" key="5">
    <source>
        <dbReference type="ARBA" id="ARBA00022984"/>
    </source>
</evidence>
<sequence length="607" mass="63229">MHPGTGGEAEHERQAQVTAHSRPSLRAVLACALFIGLTIFTLGRAHAAPHASMVVDARSGEILYARNHDTRLHPASLTKMMTLYVVFQAIEHGEITLDTMVTISRNAAAEPPSKLGLRSGQRIALRYLIRAAAVRSANDAATALGEAISGSEEAFTTRMTQTARAMGMSNTTFRNAHGLTTSGHLSTARDMTTLGRQLLFDYPQYYNLFSRRSADAGMAQVPNTNRRFLDAYRGADGIKTGYTSAAGFNMVGSAERNGVRIITTVFGGASTAARNAQVAELMDMGFSRAPARAATRPPATPSYSAPSAGVAMAQAGSDNQGAGRTIRLQTAVARSPRPMGRPTAEPAPEMLMALQSGISDALSVVADAATVEVVPVDTELAALAPEVLGIVPVARPDLEAAEVAQIQDGAQVQVAAVAAGAAEPTAVAEAAPQAVRATPAAAAADLDLARAAGFRVANPADVAALNAVQESPAAAAPDSPALNDQIILTSSAPVALSVAPPPRPAYVQAVAAADQAPTATQVVARMSTSDARLWGVHLGGHPNRHEAERTLIQTSLSESAALEGGIRRIQQRAGKFDAEFAGLTQDQADLACRRIQARNRTCITIAP</sequence>
<organism evidence="11 12">
    <name type="scientific">Roseicitreum antarcticum</name>
    <dbReference type="NCBI Taxonomy" id="564137"/>
    <lineage>
        <taxon>Bacteria</taxon>
        <taxon>Pseudomonadati</taxon>
        <taxon>Pseudomonadota</taxon>
        <taxon>Alphaproteobacteria</taxon>
        <taxon>Rhodobacterales</taxon>
        <taxon>Paracoccaceae</taxon>
        <taxon>Roseicitreum</taxon>
    </lineage>
</organism>
<evidence type="ECO:0000313" key="11">
    <source>
        <dbReference type="EMBL" id="SDW10340.1"/>
    </source>
</evidence>
<keyword evidence="5" id="KW-0573">Peptidoglycan synthesis</keyword>
<feature type="active site" evidence="7">
    <location>
        <position position="136"/>
    </location>
</feature>
<keyword evidence="12" id="KW-1185">Reference proteome</keyword>
<evidence type="ECO:0000256" key="8">
    <source>
        <dbReference type="PIRSR" id="PIRSR618044-2"/>
    </source>
</evidence>
<dbReference type="InterPro" id="IPR001967">
    <property type="entry name" value="Peptidase_S11_N"/>
</dbReference>
<dbReference type="InterPro" id="IPR018044">
    <property type="entry name" value="Peptidase_S11"/>
</dbReference>
<evidence type="ECO:0000256" key="3">
    <source>
        <dbReference type="ARBA" id="ARBA00022801"/>
    </source>
</evidence>
<keyword evidence="3" id="KW-0378">Hydrolase</keyword>
<dbReference type="PRINTS" id="PR00725">
    <property type="entry name" value="DADACBPTASE1"/>
</dbReference>
<dbReference type="PANTHER" id="PTHR21581:SF6">
    <property type="entry name" value="TRAFFICKING PROTEIN PARTICLE COMPLEX SUBUNIT 12"/>
    <property type="match status" value="1"/>
</dbReference>
<feature type="active site" description="Proton acceptor" evidence="7">
    <location>
        <position position="79"/>
    </location>
</feature>
<gene>
    <name evidence="11" type="ORF">SAMN04488238_10199</name>
</gene>
<accession>A0A1H2QTZ2</accession>
<evidence type="ECO:0000256" key="9">
    <source>
        <dbReference type="RuleBase" id="RU004016"/>
    </source>
</evidence>
<dbReference type="GO" id="GO:0009252">
    <property type="term" value="P:peptidoglycan biosynthetic process"/>
    <property type="evidence" value="ECO:0007669"/>
    <property type="project" value="UniProtKB-KW"/>
</dbReference>
<dbReference type="Gene3D" id="3.40.710.10">
    <property type="entry name" value="DD-peptidase/beta-lactamase superfamily"/>
    <property type="match status" value="1"/>
</dbReference>
<dbReference type="GO" id="GO:0006508">
    <property type="term" value="P:proteolysis"/>
    <property type="evidence" value="ECO:0007669"/>
    <property type="project" value="InterPro"/>
</dbReference>
<reference evidence="11 12" key="1">
    <citation type="submission" date="2016-10" db="EMBL/GenBank/DDBJ databases">
        <authorList>
            <person name="de Groot N.N."/>
        </authorList>
    </citation>
    <scope>NUCLEOTIDE SEQUENCE [LARGE SCALE GENOMIC DNA]</scope>
    <source>
        <strain evidence="11 12">CGMCC 1.8894</strain>
    </source>
</reference>
<dbReference type="GO" id="GO:0009002">
    <property type="term" value="F:serine-type D-Ala-D-Ala carboxypeptidase activity"/>
    <property type="evidence" value="ECO:0007669"/>
    <property type="project" value="InterPro"/>
</dbReference>
<dbReference type="OrthoDB" id="9795979at2"/>
<keyword evidence="11" id="KW-0645">Protease</keyword>
<comment type="similarity">
    <text evidence="1 9">Belongs to the peptidase S11 family.</text>
</comment>
<dbReference type="Pfam" id="PF00768">
    <property type="entry name" value="Peptidase_S11"/>
    <property type="match status" value="1"/>
</dbReference>
<dbReference type="GO" id="GO:0071555">
    <property type="term" value="P:cell wall organization"/>
    <property type="evidence" value="ECO:0007669"/>
    <property type="project" value="UniProtKB-KW"/>
</dbReference>
<dbReference type="InterPro" id="IPR012338">
    <property type="entry name" value="Beta-lactam/transpept-like"/>
</dbReference>
<evidence type="ECO:0000256" key="4">
    <source>
        <dbReference type="ARBA" id="ARBA00022960"/>
    </source>
</evidence>
<dbReference type="Proteomes" id="UP000198539">
    <property type="component" value="Unassembled WGS sequence"/>
</dbReference>
<dbReference type="RefSeq" id="WP_092884320.1">
    <property type="nucleotide sequence ID" value="NZ_CP061498.1"/>
</dbReference>
<keyword evidence="4" id="KW-0133">Cell shape</keyword>
<feature type="domain" description="Peptidase S11 D-alanyl-D-alanine carboxypeptidase A N-terminal" evidence="10">
    <location>
        <begin position="49"/>
        <end position="268"/>
    </location>
</feature>
<evidence type="ECO:0000256" key="2">
    <source>
        <dbReference type="ARBA" id="ARBA00022729"/>
    </source>
</evidence>
<dbReference type="AlphaFoldDB" id="A0A1H2QTZ2"/>
<protein>
    <submittedName>
        <fullName evidence="11">D-alanyl-D-alanine carboxypeptidase</fullName>
    </submittedName>
</protein>
<feature type="active site" description="Acyl-ester intermediate" evidence="7">
    <location>
        <position position="76"/>
    </location>
</feature>
<evidence type="ECO:0000313" key="12">
    <source>
        <dbReference type="Proteomes" id="UP000198539"/>
    </source>
</evidence>
<name>A0A1H2QTZ2_9RHOB</name>
<evidence type="ECO:0000256" key="7">
    <source>
        <dbReference type="PIRSR" id="PIRSR618044-1"/>
    </source>
</evidence>
<proteinExistence type="inferred from homology"/>
<feature type="binding site" evidence="8">
    <location>
        <position position="239"/>
    </location>
    <ligand>
        <name>substrate</name>
    </ligand>
</feature>
<evidence type="ECO:0000256" key="6">
    <source>
        <dbReference type="ARBA" id="ARBA00023316"/>
    </source>
</evidence>
<evidence type="ECO:0000256" key="1">
    <source>
        <dbReference type="ARBA" id="ARBA00007164"/>
    </source>
</evidence>
<keyword evidence="11" id="KW-0121">Carboxypeptidase</keyword>
<dbReference type="PANTHER" id="PTHR21581">
    <property type="entry name" value="D-ALANYL-D-ALANINE CARBOXYPEPTIDASE"/>
    <property type="match status" value="1"/>
</dbReference>
<evidence type="ECO:0000259" key="10">
    <source>
        <dbReference type="Pfam" id="PF00768"/>
    </source>
</evidence>
<dbReference type="EMBL" id="FNOM01000001">
    <property type="protein sequence ID" value="SDW10340.1"/>
    <property type="molecule type" value="Genomic_DNA"/>
</dbReference>
<keyword evidence="2" id="KW-0732">Signal</keyword>